<dbReference type="InterPro" id="IPR008868">
    <property type="entry name" value="TniB"/>
</dbReference>
<dbReference type="EMBL" id="CP158357">
    <property type="protein sequence ID" value="XBX79276.1"/>
    <property type="molecule type" value="Genomic_DNA"/>
</dbReference>
<protein>
    <submittedName>
        <fullName evidence="2">ATP-binding protein</fullName>
    </submittedName>
</protein>
<sequence length="343" mass="37556">MALPTTLDSWREFVLRTQSKPDELTAKQISALTAAARESYDRQRVRWLSADIVLETPDVRQLRRLWAILSAEALSDAATLSRTLAVSGAPTYGKTTAVMWVAKQHERRQRQRHPLLSTTEFQPSVYVVTPAATTPKMLMISFCNTLGIPHTRSQTAQELTEQVVHVLRTLRTSLVVLDEIHNVHSNRQMGAEAASVLKLFAERLDAAFLFAGIDLPRSPVFAGPVGEQLAGRAMKYEMVGYASRSAEGRAEWRELVATLNDLLPLAEQPDDALNHAADFLFDASGGSIGQLRALLRRAAIEAILTGREHVVKADLQHLATITRSPEASSAGHVSPSAPRAASA</sequence>
<proteinExistence type="predicted"/>
<name>A0AAU7VXX6_9MICO</name>
<reference evidence="2" key="1">
    <citation type="submission" date="2024-06" db="EMBL/GenBank/DDBJ databases">
        <title>Draft genome sequence of Microbacterium sp. strain A8/3-1, isolated from Oxytropis tragacanthoides Fisch. ex DC. Root nodules in the Altai region of Russia.</title>
        <authorList>
            <person name="Sazanova A."/>
            <person name="Guro P."/>
            <person name="Kuznetsova I."/>
            <person name="Belimov A."/>
            <person name="Safronova V."/>
        </authorList>
    </citation>
    <scope>NUCLEOTIDE SEQUENCE</scope>
    <source>
        <strain evidence="2">A8/3-1</strain>
    </source>
</reference>
<keyword evidence="2" id="KW-0547">Nucleotide-binding</keyword>
<feature type="region of interest" description="Disordered" evidence="1">
    <location>
        <begin position="323"/>
        <end position="343"/>
    </location>
</feature>
<gene>
    <name evidence="2" type="ORF">ABS642_04070</name>
</gene>
<dbReference type="SUPFAM" id="SSF52540">
    <property type="entry name" value="P-loop containing nucleoside triphosphate hydrolases"/>
    <property type="match status" value="1"/>
</dbReference>
<dbReference type="InterPro" id="IPR027417">
    <property type="entry name" value="P-loop_NTPase"/>
</dbReference>
<accession>A0AAU7VXX6</accession>
<dbReference type="GO" id="GO:0005524">
    <property type="term" value="F:ATP binding"/>
    <property type="evidence" value="ECO:0007669"/>
    <property type="project" value="UniProtKB-KW"/>
</dbReference>
<keyword evidence="2" id="KW-0067">ATP-binding</keyword>
<evidence type="ECO:0000256" key="1">
    <source>
        <dbReference type="SAM" id="MobiDB-lite"/>
    </source>
</evidence>
<dbReference type="AlphaFoldDB" id="A0AAU7VXX6"/>
<dbReference type="Gene3D" id="3.40.50.300">
    <property type="entry name" value="P-loop containing nucleotide triphosphate hydrolases"/>
    <property type="match status" value="1"/>
</dbReference>
<organism evidence="2">
    <name type="scientific">Microbacterium sp. A8/3-1</name>
    <dbReference type="NCBI Taxonomy" id="3160749"/>
    <lineage>
        <taxon>Bacteria</taxon>
        <taxon>Bacillati</taxon>
        <taxon>Actinomycetota</taxon>
        <taxon>Actinomycetes</taxon>
        <taxon>Micrococcales</taxon>
        <taxon>Microbacteriaceae</taxon>
        <taxon>Microbacterium</taxon>
    </lineage>
</organism>
<evidence type="ECO:0000313" key="2">
    <source>
        <dbReference type="EMBL" id="XBX79276.1"/>
    </source>
</evidence>
<dbReference type="Pfam" id="PF05621">
    <property type="entry name" value="TniB"/>
    <property type="match status" value="1"/>
</dbReference>
<dbReference type="RefSeq" id="WP_350352352.1">
    <property type="nucleotide sequence ID" value="NZ_CP158357.1"/>
</dbReference>